<dbReference type="KEGG" id="nah:F5544_05110"/>
<keyword evidence="4" id="KW-1185">Reference proteome</keyword>
<dbReference type="AlphaFoldDB" id="A0A6G9Y717"/>
<organism evidence="3 4">
    <name type="scientific">Nocardia arthritidis</name>
    <dbReference type="NCBI Taxonomy" id="228602"/>
    <lineage>
        <taxon>Bacteria</taxon>
        <taxon>Bacillati</taxon>
        <taxon>Actinomycetota</taxon>
        <taxon>Actinomycetes</taxon>
        <taxon>Mycobacteriales</taxon>
        <taxon>Nocardiaceae</taxon>
        <taxon>Nocardia</taxon>
    </lineage>
</organism>
<accession>A0A6G9Y717</accession>
<dbReference type="InterPro" id="IPR004176">
    <property type="entry name" value="Clp_R_N"/>
</dbReference>
<dbReference type="EMBL" id="CP046172">
    <property type="protein sequence ID" value="QIS08934.1"/>
    <property type="molecule type" value="Genomic_DNA"/>
</dbReference>
<dbReference type="SUPFAM" id="SSF81923">
    <property type="entry name" value="Double Clp-N motif"/>
    <property type="match status" value="1"/>
</dbReference>
<name>A0A6G9Y717_9NOCA</name>
<evidence type="ECO:0000259" key="2">
    <source>
        <dbReference type="PROSITE" id="PS51903"/>
    </source>
</evidence>
<gene>
    <name evidence="3" type="ORF">F5544_05110</name>
</gene>
<evidence type="ECO:0000313" key="4">
    <source>
        <dbReference type="Proteomes" id="UP000503540"/>
    </source>
</evidence>
<evidence type="ECO:0000313" key="3">
    <source>
        <dbReference type="EMBL" id="QIS08934.1"/>
    </source>
</evidence>
<proteinExistence type="predicted"/>
<sequence length="50" mass="5626">MSDEGYLKISGNVTYRLAKILERAAEIGNEKGYNYLAVEHVALAILEDRQ</sequence>
<dbReference type="Gene3D" id="1.10.1780.10">
    <property type="entry name" value="Clp, N-terminal domain"/>
    <property type="match status" value="1"/>
</dbReference>
<dbReference type="RefSeq" id="WP_167472103.1">
    <property type="nucleotide sequence ID" value="NZ_CP046172.1"/>
</dbReference>
<feature type="domain" description="Clp R" evidence="2">
    <location>
        <begin position="1"/>
        <end position="50"/>
    </location>
</feature>
<dbReference type="Proteomes" id="UP000503540">
    <property type="component" value="Chromosome"/>
</dbReference>
<protein>
    <recommendedName>
        <fullName evidence="2">Clp R domain-containing protein</fullName>
    </recommendedName>
</protein>
<keyword evidence="1" id="KW-0677">Repeat</keyword>
<dbReference type="PROSITE" id="PS51903">
    <property type="entry name" value="CLP_R"/>
    <property type="match status" value="1"/>
</dbReference>
<evidence type="ECO:0000256" key="1">
    <source>
        <dbReference type="PROSITE-ProRule" id="PRU01251"/>
    </source>
</evidence>
<dbReference type="InterPro" id="IPR036628">
    <property type="entry name" value="Clp_N_dom_sf"/>
</dbReference>
<reference evidence="3 4" key="1">
    <citation type="journal article" date="2019" name="ACS Chem. Biol.">
        <title>Identification and Mobilization of a Cryptic Antibiotic Biosynthesis Gene Locus from a Human-Pathogenic Nocardia Isolate.</title>
        <authorList>
            <person name="Herisse M."/>
            <person name="Ishida K."/>
            <person name="Porter J.L."/>
            <person name="Howden B."/>
            <person name="Hertweck C."/>
            <person name="Stinear T.P."/>
            <person name="Pidot S.J."/>
        </authorList>
    </citation>
    <scope>NUCLEOTIDE SEQUENCE [LARGE SCALE GENOMIC DNA]</scope>
    <source>
        <strain evidence="3 4">AUSMDU00012717</strain>
    </source>
</reference>